<organism evidence="1 2">
    <name type="scientific">Candidatus Thiodiazotropha endoloripes</name>
    <dbReference type="NCBI Taxonomy" id="1818881"/>
    <lineage>
        <taxon>Bacteria</taxon>
        <taxon>Pseudomonadati</taxon>
        <taxon>Pseudomonadota</taxon>
        <taxon>Gammaproteobacteria</taxon>
        <taxon>Chromatiales</taxon>
        <taxon>Sedimenticolaceae</taxon>
        <taxon>Candidatus Thiodiazotropha</taxon>
    </lineage>
</organism>
<dbReference type="Proteomes" id="UP000094849">
    <property type="component" value="Unassembled WGS sequence"/>
</dbReference>
<reference evidence="1 2" key="1">
    <citation type="submission" date="2016-03" db="EMBL/GenBank/DDBJ databases">
        <title>Chemosynthetic sulphur-oxidizing symbionts of marine invertebrate animals are capable of nitrogen fixation.</title>
        <authorList>
            <person name="Petersen J.M."/>
            <person name="Kemper A."/>
            <person name="Gruber-Vodicka H."/>
            <person name="Cardini U."/>
            <person name="Geest Mvander."/>
            <person name="Kleiner M."/>
            <person name="Bulgheresi S."/>
            <person name="Fussmann M."/>
            <person name="Herbold C."/>
            <person name="Seah B.K.B."/>
            <person name="Antony C.Paul."/>
            <person name="Liu D."/>
            <person name="Belitz A."/>
            <person name="Weber M."/>
        </authorList>
    </citation>
    <scope>NUCLEOTIDE SEQUENCE [LARGE SCALE GENOMIC DNA]</scope>
    <source>
        <strain evidence="1">G_D</strain>
    </source>
</reference>
<dbReference type="OrthoDB" id="5771673at2"/>
<dbReference type="STRING" id="1818881.A3196_16115"/>
<keyword evidence="2" id="KW-1185">Reference proteome</keyword>
<sequence length="73" mass="8424">MPFFIFKVRADQTLEFLDEEEKYKPAREKVRTLRAAHQEEDGATYRMVHAKTIGQGETLLAPSNNDDRIIGDD</sequence>
<evidence type="ECO:0000313" key="1">
    <source>
        <dbReference type="EMBL" id="ODB98148.1"/>
    </source>
</evidence>
<protein>
    <recommendedName>
        <fullName evidence="3">Decarboxylase</fullName>
    </recommendedName>
</protein>
<gene>
    <name evidence="1" type="ORF">A3196_16115</name>
</gene>
<name>A0A1E2UTT0_9GAMM</name>
<dbReference type="RefSeq" id="WP_069006677.1">
    <property type="nucleotide sequence ID" value="NZ_LVJW01000003.1"/>
</dbReference>
<dbReference type="EMBL" id="LVJZ01000003">
    <property type="protein sequence ID" value="ODB98148.1"/>
    <property type="molecule type" value="Genomic_DNA"/>
</dbReference>
<proteinExistence type="predicted"/>
<comment type="caution">
    <text evidence="1">The sequence shown here is derived from an EMBL/GenBank/DDBJ whole genome shotgun (WGS) entry which is preliminary data.</text>
</comment>
<dbReference type="AlphaFoldDB" id="A0A1E2UTT0"/>
<accession>A0A1E2UTT0</accession>
<evidence type="ECO:0008006" key="3">
    <source>
        <dbReference type="Google" id="ProtNLM"/>
    </source>
</evidence>
<evidence type="ECO:0000313" key="2">
    <source>
        <dbReference type="Proteomes" id="UP000094849"/>
    </source>
</evidence>